<name>C4LFW1_TOLAT</name>
<dbReference type="KEGG" id="tau:Tola_1871"/>
<accession>C4LFW1</accession>
<organism evidence="2 3">
    <name type="scientific">Tolumonas auensis (strain DSM 9187 / NBRC 110442 / TA 4)</name>
    <dbReference type="NCBI Taxonomy" id="595494"/>
    <lineage>
        <taxon>Bacteria</taxon>
        <taxon>Pseudomonadati</taxon>
        <taxon>Pseudomonadota</taxon>
        <taxon>Gammaproteobacteria</taxon>
        <taxon>Aeromonadales</taxon>
        <taxon>Aeromonadaceae</taxon>
        <taxon>Tolumonas</taxon>
    </lineage>
</organism>
<dbReference type="Gene3D" id="1.10.260.40">
    <property type="entry name" value="lambda repressor-like DNA-binding domains"/>
    <property type="match status" value="1"/>
</dbReference>
<dbReference type="CDD" id="cd00093">
    <property type="entry name" value="HTH_XRE"/>
    <property type="match status" value="1"/>
</dbReference>
<dbReference type="EMBL" id="CP001616">
    <property type="protein sequence ID" value="ACQ93478.1"/>
    <property type="molecule type" value="Genomic_DNA"/>
</dbReference>
<dbReference type="AlphaFoldDB" id="C4LFW1"/>
<evidence type="ECO:0000313" key="2">
    <source>
        <dbReference type="EMBL" id="ACQ93478.1"/>
    </source>
</evidence>
<dbReference type="SMART" id="SM00530">
    <property type="entry name" value="HTH_XRE"/>
    <property type="match status" value="1"/>
</dbReference>
<evidence type="ECO:0000313" key="3">
    <source>
        <dbReference type="Proteomes" id="UP000009073"/>
    </source>
</evidence>
<gene>
    <name evidence="2" type="ordered locus">Tola_1871</name>
</gene>
<protein>
    <submittedName>
        <fullName evidence="2">Transcriptional regulator, XRE family</fullName>
    </submittedName>
</protein>
<dbReference type="PROSITE" id="PS50943">
    <property type="entry name" value="HTH_CROC1"/>
    <property type="match status" value="1"/>
</dbReference>
<dbReference type="InterPro" id="IPR001387">
    <property type="entry name" value="Cro/C1-type_HTH"/>
</dbReference>
<dbReference type="Pfam" id="PF01381">
    <property type="entry name" value="HTH_3"/>
    <property type="match status" value="1"/>
</dbReference>
<dbReference type="SUPFAM" id="SSF47413">
    <property type="entry name" value="lambda repressor-like DNA-binding domains"/>
    <property type="match status" value="1"/>
</dbReference>
<dbReference type="GO" id="GO:0003677">
    <property type="term" value="F:DNA binding"/>
    <property type="evidence" value="ECO:0007669"/>
    <property type="project" value="InterPro"/>
</dbReference>
<sequence length="93" mass="10376">MYLYKYIGGLMLQGMPEIGKQCAEQRKAKGWTQADAAIRANLARPVISMIERGRFTGSLKSLVAYLSVLGLELSVNKTHIPQFGQLEDIFNDD</sequence>
<dbReference type="Proteomes" id="UP000009073">
    <property type="component" value="Chromosome"/>
</dbReference>
<dbReference type="eggNOG" id="COG1396">
    <property type="taxonomic scope" value="Bacteria"/>
</dbReference>
<dbReference type="HOGENOM" id="CLU_066192_47_5_6"/>
<reference evidence="3" key="1">
    <citation type="submission" date="2009-05" db="EMBL/GenBank/DDBJ databases">
        <title>Complete sequence of Tolumonas auensis DSM 9187.</title>
        <authorList>
            <consortium name="US DOE Joint Genome Institute"/>
            <person name="Lucas S."/>
            <person name="Copeland A."/>
            <person name="Lapidus A."/>
            <person name="Glavina del Rio T."/>
            <person name="Tice H."/>
            <person name="Bruce D."/>
            <person name="Goodwin L."/>
            <person name="Pitluck S."/>
            <person name="Chertkov O."/>
            <person name="Brettin T."/>
            <person name="Detter J.C."/>
            <person name="Han C."/>
            <person name="Larimer F."/>
            <person name="Land M."/>
            <person name="Hauser L."/>
            <person name="Kyrpides N."/>
            <person name="Mikhailova N."/>
            <person name="Spring S."/>
            <person name="Beller H."/>
        </authorList>
    </citation>
    <scope>NUCLEOTIDE SEQUENCE [LARGE SCALE GENOMIC DNA]</scope>
    <source>
        <strain evidence="3">DSM 9187 / TA4</strain>
    </source>
</reference>
<proteinExistence type="predicted"/>
<evidence type="ECO:0000259" key="1">
    <source>
        <dbReference type="PROSITE" id="PS50943"/>
    </source>
</evidence>
<keyword evidence="3" id="KW-1185">Reference proteome</keyword>
<dbReference type="InterPro" id="IPR010982">
    <property type="entry name" value="Lambda_DNA-bd_dom_sf"/>
</dbReference>
<feature type="domain" description="HTH cro/C1-type" evidence="1">
    <location>
        <begin position="24"/>
        <end position="76"/>
    </location>
</feature>
<reference evidence="2 3" key="2">
    <citation type="journal article" date="2011" name="Stand. Genomic Sci.">
        <title>Complete genome sequence of Tolumonas auensis type strain (TA 4).</title>
        <authorList>
            <person name="Chertkov O."/>
            <person name="Copeland A."/>
            <person name="Lucas S."/>
            <person name="Lapidus A."/>
            <person name="Berry K.W."/>
            <person name="Detter J.C."/>
            <person name="Del Rio T.G."/>
            <person name="Hammon N."/>
            <person name="Dalin E."/>
            <person name="Tice H."/>
            <person name="Pitluck S."/>
            <person name="Richardson P."/>
            <person name="Bruce D."/>
            <person name="Goodwin L."/>
            <person name="Han C."/>
            <person name="Tapia R."/>
            <person name="Saunders E."/>
            <person name="Schmutz J."/>
            <person name="Brettin T."/>
            <person name="Larimer F."/>
            <person name="Land M."/>
            <person name="Hauser L."/>
            <person name="Spring S."/>
            <person name="Rohde M."/>
            <person name="Kyrpides N.C."/>
            <person name="Ivanova N."/>
            <person name="Goker M."/>
            <person name="Beller H.R."/>
            <person name="Klenk H.P."/>
            <person name="Woyke T."/>
        </authorList>
    </citation>
    <scope>NUCLEOTIDE SEQUENCE [LARGE SCALE GENOMIC DNA]</scope>
    <source>
        <strain evidence="3">DSM 9187 / TA4</strain>
    </source>
</reference>